<reference evidence="1 2" key="1">
    <citation type="submission" date="2009-02" db="EMBL/GenBank/DDBJ databases">
        <title>Sequencing of the draft genome and assembly of Dethiobacter alkaliphilus AHT 1.</title>
        <authorList>
            <consortium name="US DOE Joint Genome Institute (JGI-PGF)"/>
            <person name="Lucas S."/>
            <person name="Copeland A."/>
            <person name="Lapidus A."/>
            <person name="Glavina del Rio T."/>
            <person name="Dalin E."/>
            <person name="Tice H."/>
            <person name="Bruce D."/>
            <person name="Goodwin L."/>
            <person name="Pitluck S."/>
            <person name="Larimer F."/>
            <person name="Land M.L."/>
            <person name="Hauser L."/>
            <person name="Muyzer G."/>
        </authorList>
    </citation>
    <scope>NUCLEOTIDE SEQUENCE [LARGE SCALE GENOMIC DNA]</scope>
    <source>
        <strain evidence="1 2">AHT 1</strain>
    </source>
</reference>
<proteinExistence type="predicted"/>
<evidence type="ECO:0000313" key="2">
    <source>
        <dbReference type="Proteomes" id="UP000006443"/>
    </source>
</evidence>
<gene>
    <name evidence="1" type="ORF">DealDRAFT_0513</name>
</gene>
<accession>C0GD62</accession>
<keyword evidence="2" id="KW-1185">Reference proteome</keyword>
<protein>
    <submittedName>
        <fullName evidence="1">Uncharacterized protein</fullName>
    </submittedName>
</protein>
<dbReference type="RefSeq" id="WP_008514569.1">
    <property type="nucleotide sequence ID" value="NZ_ACJM01000002.1"/>
</dbReference>
<dbReference type="Proteomes" id="UP000006443">
    <property type="component" value="Unassembled WGS sequence"/>
</dbReference>
<dbReference type="EMBL" id="ACJM01000002">
    <property type="protein sequence ID" value="EEG78583.1"/>
    <property type="molecule type" value="Genomic_DNA"/>
</dbReference>
<name>C0GD62_DETAL</name>
<organism evidence="1 2">
    <name type="scientific">Dethiobacter alkaliphilus AHT 1</name>
    <dbReference type="NCBI Taxonomy" id="555088"/>
    <lineage>
        <taxon>Bacteria</taxon>
        <taxon>Bacillati</taxon>
        <taxon>Bacillota</taxon>
        <taxon>Dethiobacteria</taxon>
        <taxon>Dethiobacterales</taxon>
        <taxon>Dethiobacteraceae</taxon>
        <taxon>Dethiobacter</taxon>
    </lineage>
</organism>
<evidence type="ECO:0000313" key="1">
    <source>
        <dbReference type="EMBL" id="EEG78583.1"/>
    </source>
</evidence>
<comment type="caution">
    <text evidence="1">The sequence shown here is derived from an EMBL/GenBank/DDBJ whole genome shotgun (WGS) entry which is preliminary data.</text>
</comment>
<sequence>MKTKTLFTVLSFFLCFGLTFSSIAHALAVPKPEARGVTISGSRVVAAGVATAAAVFNQPDQWGVTSVELSSEERGKSWKSLLLWLDWIR</sequence>
<dbReference type="AlphaFoldDB" id="C0GD62"/>